<dbReference type="InParanoid" id="A0A194X765"/>
<feature type="region of interest" description="Disordered" evidence="8">
    <location>
        <begin position="1356"/>
        <end position="1388"/>
    </location>
</feature>
<evidence type="ECO:0000256" key="7">
    <source>
        <dbReference type="ARBA" id="ARBA00023242"/>
    </source>
</evidence>
<evidence type="ECO:0000256" key="8">
    <source>
        <dbReference type="SAM" id="MobiDB-lite"/>
    </source>
</evidence>
<keyword evidence="6" id="KW-0811">Translocation</keyword>
<dbReference type="PANTHER" id="PTHR13405:SF11">
    <property type="entry name" value="NUCLEAR PORE COMPLEX PROTEIN NUP133"/>
    <property type="match status" value="1"/>
</dbReference>
<dbReference type="EMBL" id="KQ947417">
    <property type="protein sequence ID" value="KUJ15657.1"/>
    <property type="molecule type" value="Genomic_DNA"/>
</dbReference>
<feature type="region of interest" description="Disordered" evidence="8">
    <location>
        <begin position="1"/>
        <end position="56"/>
    </location>
</feature>
<dbReference type="OrthoDB" id="103454at2759"/>
<dbReference type="Pfam" id="PF08801">
    <property type="entry name" value="Nucleoporin_N"/>
    <property type="match status" value="1"/>
</dbReference>
<dbReference type="GO" id="GO:0000972">
    <property type="term" value="P:transcription-dependent tethering of RNA polymerase II gene DNA at nuclear periphery"/>
    <property type="evidence" value="ECO:0007669"/>
    <property type="project" value="TreeGrafter"/>
</dbReference>
<proteinExistence type="inferred from homology"/>
<evidence type="ECO:0000256" key="3">
    <source>
        <dbReference type="ARBA" id="ARBA00022448"/>
    </source>
</evidence>
<dbReference type="GO" id="GO:0016973">
    <property type="term" value="P:poly(A)+ mRNA export from nucleus"/>
    <property type="evidence" value="ECO:0007669"/>
    <property type="project" value="TreeGrafter"/>
</dbReference>
<evidence type="ECO:0000256" key="5">
    <source>
        <dbReference type="ARBA" id="ARBA00022927"/>
    </source>
</evidence>
<evidence type="ECO:0000256" key="6">
    <source>
        <dbReference type="ARBA" id="ARBA00023010"/>
    </source>
</evidence>
<evidence type="ECO:0000259" key="10">
    <source>
        <dbReference type="Pfam" id="PF08801"/>
    </source>
</evidence>
<comment type="subcellular location">
    <subcellularLocation>
        <location evidence="1">Nucleus envelope</location>
    </subcellularLocation>
</comment>
<evidence type="ECO:0000313" key="11">
    <source>
        <dbReference type="EMBL" id="KUJ15657.1"/>
    </source>
</evidence>
<protein>
    <submittedName>
        <fullName evidence="11">Uncharacterized protein</fullName>
    </submittedName>
</protein>
<evidence type="ECO:0000259" key="9">
    <source>
        <dbReference type="Pfam" id="PF03177"/>
    </source>
</evidence>
<keyword evidence="12" id="KW-1185">Reference proteome</keyword>
<keyword evidence="7" id="KW-0539">Nucleus</keyword>
<dbReference type="GO" id="GO:0017056">
    <property type="term" value="F:structural constituent of nuclear pore"/>
    <property type="evidence" value="ECO:0007669"/>
    <property type="project" value="InterPro"/>
</dbReference>
<dbReference type="Proteomes" id="UP000070700">
    <property type="component" value="Unassembled WGS sequence"/>
</dbReference>
<gene>
    <name evidence="11" type="ORF">LY89DRAFT_618155</name>
</gene>
<evidence type="ECO:0000256" key="4">
    <source>
        <dbReference type="ARBA" id="ARBA00022816"/>
    </source>
</evidence>
<keyword evidence="5" id="KW-0653">Protein transport</keyword>
<dbReference type="GO" id="GO:0006606">
    <property type="term" value="P:protein import into nucleus"/>
    <property type="evidence" value="ECO:0007669"/>
    <property type="project" value="TreeGrafter"/>
</dbReference>
<dbReference type="InterPro" id="IPR015943">
    <property type="entry name" value="WD40/YVTN_repeat-like_dom_sf"/>
</dbReference>
<sequence>MFSPSQNGSAPAPTVRTSRRRPRPSGDSIAPPKAKRQRSTLTESTFVAPDAAPEMEEVTNQKVAALTKHENMKDAPAPSKEIAVRGGKKTRSTDRGSKGDGSVVLTTNDTYTVSKLPALPDRLRADAAGRQHGAIYSDSGYALTLTHTHAIVWPYAVNLQSPETFTFALPLPSKHSYDPLPLGSLVSASASSSDPGLVVVIPTTGKITYWESISSAATLDLRLQRNGVDYTIQGMQHSETVVQILNAESAGFVLAFSTGRIAYMSVRDGQGRPAIAVQFLRSNNGTGAGGIFGSLRNVLSSSNGRGDIAAIRAARPDKVGERTVISATAKGKLQSWNIQRGGHATLNAEAEGREAIVMAIKHTSPALSELLLETFELLDFSYTPRSVKDSQLSDRDDGAHLLLLTSMTDRHDSHYFLIELVLSRDNLEIGTIRPVKSYKTPVSRIATTKPRLYLPNPALVAYLVFDRAVVVVSMAKQPDSPDLQLRSESHLSPLSFEDVVDFREDMNVEIVGSGMEEPQAPSHGIEDPKSRRHKAKHPAVVLMVRGGGVVRVAATDITRLTSSRPQQVTAKSKLEQAVFFGTLDQNPLSFAVRPELQFSGEEVGEAALELSLDISKSETPYIPSVPASVEQNLRKRSAALRDLAKYLKASAVVLDRTTKWKLLWAAEKMTAASSIWKLYDASLKEKSIGQKRGLLTEVVEFIHEDYKTEPVSETGELDRVRHWFIKDVWNLEIAIPWAYQVIKYTYQDGKKGHDGICALLSEGDDMVLGALQAAFDFRTANLDLYGLGDEKLEHGILKVGYEGLPEFWTSTIFTTENIRKQAELAGMLLKGYWDKENIEGEERPHPRLVNKVRLEFPDLLDITIRATRERIRWDLCQEGEPWQSEAERIAHLLDDAQQRQIADLAEDLQLPDAAANLAEKHELLPSLAMVLQYGLNVSSAKTHEKGISKEEKDLYTQQYYALRERVRRCFEKFGSAWATALFEVDIRDKYIADLFDGWPEQQDYLTAFLHRDEYAKLSWINDITREDDFDHASKTLLKLGLTGEDDLWSKQVELSIGKLALLANKSPSQANEILSSKGGKSEVSSAQNQLGLIKIQQTIFNFILPSIESAIDERAELQLALESFGNNELIKQPQLLALLKESMDCLIKHKAMKAPMLIDLLTLMGGNGSFEELSYLHSQQFYLALKAARYGLEKKDEQILTQRIIWKRCMLRDDWAEINNTVQKDDQQVSEQLARTALYQTFRQCLKDRLFDKRSVIKPMSPEEVLGAGSEGLDPRFTVLDASIREQIVQDMLVEDDALKHFIEKCRLDQWYDSALTQAKDDYDSELNEETDDGGKMNQIAAKLVDLEEEIKESEMKKAESLLHSKPRYKPKPKVNGSVGNFRSSFRP</sequence>
<dbReference type="FunFam" id="2.130.10.10:FF:001057">
    <property type="entry name" value="Nuclear pore complex subunit Nup133, putative"/>
    <property type="match status" value="1"/>
</dbReference>
<accession>A0A194X765</accession>
<feature type="region of interest" description="Disordered" evidence="8">
    <location>
        <begin position="68"/>
        <end position="103"/>
    </location>
</feature>
<organism evidence="11 12">
    <name type="scientific">Mollisia scopiformis</name>
    <name type="common">Conifer needle endophyte fungus</name>
    <name type="synonym">Phialocephala scopiformis</name>
    <dbReference type="NCBI Taxonomy" id="149040"/>
    <lineage>
        <taxon>Eukaryota</taxon>
        <taxon>Fungi</taxon>
        <taxon>Dikarya</taxon>
        <taxon>Ascomycota</taxon>
        <taxon>Pezizomycotina</taxon>
        <taxon>Leotiomycetes</taxon>
        <taxon>Helotiales</taxon>
        <taxon>Mollisiaceae</taxon>
        <taxon>Mollisia</taxon>
    </lineage>
</organism>
<feature type="domain" description="Nucleoporin Nup133/Nup155-like C-terminal" evidence="9">
    <location>
        <begin position="662"/>
        <end position="1312"/>
    </location>
</feature>
<dbReference type="InterPro" id="IPR014908">
    <property type="entry name" value="Nucleoporin_Nup133/Nup155_N"/>
</dbReference>
<dbReference type="KEGG" id="psco:LY89DRAFT_618155"/>
<dbReference type="GO" id="GO:0031080">
    <property type="term" value="C:nuclear pore outer ring"/>
    <property type="evidence" value="ECO:0007669"/>
    <property type="project" value="TreeGrafter"/>
</dbReference>
<keyword evidence="3" id="KW-0813">Transport</keyword>
<reference evidence="11 12" key="1">
    <citation type="submission" date="2015-10" db="EMBL/GenBank/DDBJ databases">
        <title>Full genome of DAOMC 229536 Phialocephala scopiformis, a fungal endophyte of spruce producing the potent anti-insectan compound rugulosin.</title>
        <authorList>
            <consortium name="DOE Joint Genome Institute"/>
            <person name="Walker A.K."/>
            <person name="Frasz S.L."/>
            <person name="Seifert K.A."/>
            <person name="Miller J.D."/>
            <person name="Mondo S.J."/>
            <person name="Labutti K."/>
            <person name="Lipzen A."/>
            <person name="Dockter R."/>
            <person name="Kennedy M."/>
            <person name="Grigoriev I.V."/>
            <person name="Spatafora J.W."/>
        </authorList>
    </citation>
    <scope>NUCLEOTIDE SEQUENCE [LARGE SCALE GENOMIC DNA]</scope>
    <source>
        <strain evidence="11 12">CBS 120377</strain>
    </source>
</reference>
<dbReference type="Gene3D" id="2.130.10.10">
    <property type="entry name" value="YVTN repeat-like/Quinoprotein amine dehydrogenase"/>
    <property type="match status" value="1"/>
</dbReference>
<evidence type="ECO:0000256" key="2">
    <source>
        <dbReference type="ARBA" id="ARBA00005569"/>
    </source>
</evidence>
<dbReference type="Gene3D" id="1.20.58.1380">
    <property type="match status" value="1"/>
</dbReference>
<feature type="domain" description="Nucleoporin Nup133/Nup155-like N-terminal" evidence="10">
    <location>
        <begin position="106"/>
        <end position="551"/>
    </location>
</feature>
<dbReference type="Pfam" id="PF03177">
    <property type="entry name" value="Nucleoporin_C"/>
    <property type="match status" value="1"/>
</dbReference>
<feature type="compositionally biased region" description="Polar residues" evidence="8">
    <location>
        <begin position="1378"/>
        <end position="1388"/>
    </location>
</feature>
<dbReference type="SUPFAM" id="SSF117289">
    <property type="entry name" value="Nucleoporin domain"/>
    <property type="match status" value="1"/>
</dbReference>
<dbReference type="GeneID" id="28820555"/>
<evidence type="ECO:0000313" key="12">
    <source>
        <dbReference type="Proteomes" id="UP000070700"/>
    </source>
</evidence>
<keyword evidence="4" id="KW-0509">mRNA transport</keyword>
<name>A0A194X765_MOLSC</name>
<evidence type="ECO:0000256" key="1">
    <source>
        <dbReference type="ARBA" id="ARBA00004259"/>
    </source>
</evidence>
<dbReference type="InterPro" id="IPR037624">
    <property type="entry name" value="Nup133-like"/>
</dbReference>
<dbReference type="PANTHER" id="PTHR13405">
    <property type="entry name" value="NUCLEAR PORE COMPLEX PROTEIN NUP133"/>
    <property type="match status" value="1"/>
</dbReference>
<dbReference type="InterPro" id="IPR007187">
    <property type="entry name" value="Nucleoporin_Nup133/Nup155_C"/>
</dbReference>
<comment type="similarity">
    <text evidence="2">Belongs to the nucleoporin Nup133 family.</text>
</comment>
<dbReference type="STRING" id="149040.A0A194X765"/>
<dbReference type="RefSeq" id="XP_018070012.1">
    <property type="nucleotide sequence ID" value="XM_018210829.1"/>
</dbReference>